<dbReference type="RefSeq" id="WP_115751499.1">
    <property type="nucleotide sequence ID" value="NZ_PIOD01000031.1"/>
</dbReference>
<name>A0A3D8PFV5_9BACI</name>
<dbReference type="EMBL" id="PIOD01000031">
    <property type="protein sequence ID" value="RDW14954.1"/>
    <property type="molecule type" value="Genomic_DNA"/>
</dbReference>
<protein>
    <submittedName>
        <fullName evidence="1">Uncharacterized protein</fullName>
    </submittedName>
</protein>
<evidence type="ECO:0000313" key="1">
    <source>
        <dbReference type="EMBL" id="RDW14954.1"/>
    </source>
</evidence>
<keyword evidence="2" id="KW-1185">Reference proteome</keyword>
<sequence length="150" mass="18166">MKQIYAFEKKEEYEKYRDVTHYSNLFLDDFDDEREDDIWFEEGICFYLPRRILLNEKEFNEITNAETELVEAFKDKYGNHSLADFGSSSYQGSLSSIMFDYWRSYLAVKFLVEVRANNDVKLVFDEYHKWDKDGRKVTLTEYFQINTLFN</sequence>
<comment type="caution">
    <text evidence="1">The sequence shown here is derived from an EMBL/GenBank/DDBJ whole genome shotgun (WGS) entry which is preliminary data.</text>
</comment>
<dbReference type="OrthoDB" id="2354703at2"/>
<organism evidence="1 2">
    <name type="scientific">Oceanobacillus chungangensis</name>
    <dbReference type="NCBI Taxonomy" id="1229152"/>
    <lineage>
        <taxon>Bacteria</taxon>
        <taxon>Bacillati</taxon>
        <taxon>Bacillota</taxon>
        <taxon>Bacilli</taxon>
        <taxon>Bacillales</taxon>
        <taxon>Bacillaceae</taxon>
        <taxon>Oceanobacillus</taxon>
    </lineage>
</organism>
<reference evidence="2" key="1">
    <citation type="submission" date="2017-11" db="EMBL/GenBank/DDBJ databases">
        <authorList>
            <person name="Zhu W."/>
        </authorList>
    </citation>
    <scope>NUCLEOTIDE SEQUENCE [LARGE SCALE GENOMIC DNA]</scope>
    <source>
        <strain evidence="2">CAU 1051</strain>
    </source>
</reference>
<gene>
    <name evidence="1" type="ORF">CWR45_19470</name>
</gene>
<dbReference type="Proteomes" id="UP000256520">
    <property type="component" value="Unassembled WGS sequence"/>
</dbReference>
<evidence type="ECO:0000313" key="2">
    <source>
        <dbReference type="Proteomes" id="UP000256520"/>
    </source>
</evidence>
<dbReference type="AlphaFoldDB" id="A0A3D8PFV5"/>
<accession>A0A3D8PFV5</accession>
<proteinExistence type="predicted"/>